<dbReference type="Gene3D" id="3.20.20.70">
    <property type="entry name" value="Aldolase class I"/>
    <property type="match status" value="1"/>
</dbReference>
<dbReference type="AlphaFoldDB" id="A0A9X2BU10"/>
<feature type="domain" description="Pyruvate carboxyltransferase" evidence="5">
    <location>
        <begin position="47"/>
        <end position="322"/>
    </location>
</feature>
<comment type="caution">
    <text evidence="6">The sequence shown here is derived from an EMBL/GenBank/DDBJ whole genome shotgun (WGS) entry which is preliminary data.</text>
</comment>
<evidence type="ECO:0000256" key="2">
    <source>
        <dbReference type="ARBA" id="ARBA00022723"/>
    </source>
</evidence>
<dbReference type="InterPro" id="IPR043594">
    <property type="entry name" value="HMGL"/>
</dbReference>
<keyword evidence="2" id="KW-0479">Metal-binding</keyword>
<evidence type="ECO:0000313" key="7">
    <source>
        <dbReference type="Proteomes" id="UP001139516"/>
    </source>
</evidence>
<name>A0A9X2BU10_9PROT</name>
<organism evidence="6 7">
    <name type="scientific">Roseomonas acroporae</name>
    <dbReference type="NCBI Taxonomy" id="2937791"/>
    <lineage>
        <taxon>Bacteria</taxon>
        <taxon>Pseudomonadati</taxon>
        <taxon>Pseudomonadota</taxon>
        <taxon>Alphaproteobacteria</taxon>
        <taxon>Acetobacterales</taxon>
        <taxon>Roseomonadaceae</taxon>
        <taxon>Roseomonas</taxon>
    </lineage>
</organism>
<dbReference type="GO" id="GO:0006552">
    <property type="term" value="P:L-leucine catabolic process"/>
    <property type="evidence" value="ECO:0007669"/>
    <property type="project" value="TreeGrafter"/>
</dbReference>
<accession>A0A9X2BU10</accession>
<dbReference type="PROSITE" id="PS50991">
    <property type="entry name" value="PYR_CT"/>
    <property type="match status" value="1"/>
</dbReference>
<feature type="compositionally biased region" description="Low complexity" evidence="4">
    <location>
        <begin position="9"/>
        <end position="24"/>
    </location>
</feature>
<gene>
    <name evidence="6" type="ORF">M0638_11045</name>
</gene>
<sequence length="349" mass="36558">MPSDVTEDALPGGMPGAAGEAGTPPDEEIPLPEELLEAANVALGPEVVICECFARGGLQHEPDIVPTDEKVAMLTRIAECGFRRIETTAFADRGRWPQFADAEAVLAAMPPREGVQFRALCPDPPAVRRALAALERGRGPEEIGLVVAASDGHSQRSFGCTRAARWEQVGEMARLAGDGFVLVGAITVAFDCPIDGPIAPERVLEEAERFVALGIDRITIADTTGSATPPRVRDLVGWLHGAMPTATLIAHFRDGRGAGIANCVAAYEAGIRHFDTALGGTGDDPAQIAHGGGPSGNTSTEDLAMLFHAMGVATGLDLERLRATGRAAEALLGRRLHSRAVRLGDDEGG</sequence>
<dbReference type="EMBL" id="JALPRX010000043">
    <property type="protein sequence ID" value="MCK8784917.1"/>
    <property type="molecule type" value="Genomic_DNA"/>
</dbReference>
<dbReference type="GO" id="GO:0046951">
    <property type="term" value="P:ketone body biosynthetic process"/>
    <property type="evidence" value="ECO:0007669"/>
    <property type="project" value="TreeGrafter"/>
</dbReference>
<feature type="region of interest" description="Disordered" evidence="4">
    <location>
        <begin position="1"/>
        <end position="28"/>
    </location>
</feature>
<dbReference type="RefSeq" id="WP_248667041.1">
    <property type="nucleotide sequence ID" value="NZ_JALPRX010000043.1"/>
</dbReference>
<keyword evidence="7" id="KW-1185">Reference proteome</keyword>
<dbReference type="Pfam" id="PF00682">
    <property type="entry name" value="HMGL-like"/>
    <property type="match status" value="1"/>
</dbReference>
<evidence type="ECO:0000313" key="6">
    <source>
        <dbReference type="EMBL" id="MCK8784917.1"/>
    </source>
</evidence>
<dbReference type="InterPro" id="IPR013785">
    <property type="entry name" value="Aldolase_TIM"/>
</dbReference>
<proteinExistence type="inferred from homology"/>
<dbReference type="GO" id="GO:0004419">
    <property type="term" value="F:hydroxymethylglutaryl-CoA lyase activity"/>
    <property type="evidence" value="ECO:0007669"/>
    <property type="project" value="TreeGrafter"/>
</dbReference>
<evidence type="ECO:0000256" key="4">
    <source>
        <dbReference type="SAM" id="MobiDB-lite"/>
    </source>
</evidence>
<protein>
    <submittedName>
        <fullName evidence="6">Hydroxymethylglutaryl-CoA lyase</fullName>
    </submittedName>
</protein>
<comment type="similarity">
    <text evidence="1">Belongs to the HMG-CoA lyase family.</text>
</comment>
<evidence type="ECO:0000259" key="5">
    <source>
        <dbReference type="PROSITE" id="PS50991"/>
    </source>
</evidence>
<dbReference type="PANTHER" id="PTHR42738:SF7">
    <property type="entry name" value="HYDROXYMETHYLGLUTARYL-COA LYASE"/>
    <property type="match status" value="1"/>
</dbReference>
<evidence type="ECO:0000256" key="3">
    <source>
        <dbReference type="ARBA" id="ARBA00023239"/>
    </source>
</evidence>
<keyword evidence="3 6" id="KW-0456">Lyase</keyword>
<dbReference type="PANTHER" id="PTHR42738">
    <property type="entry name" value="HYDROXYMETHYLGLUTARYL-COA LYASE"/>
    <property type="match status" value="1"/>
</dbReference>
<evidence type="ECO:0000256" key="1">
    <source>
        <dbReference type="ARBA" id="ARBA00009405"/>
    </source>
</evidence>
<dbReference type="SUPFAM" id="SSF51569">
    <property type="entry name" value="Aldolase"/>
    <property type="match status" value="1"/>
</dbReference>
<dbReference type="InterPro" id="IPR000891">
    <property type="entry name" value="PYR_CT"/>
</dbReference>
<dbReference type="Proteomes" id="UP001139516">
    <property type="component" value="Unassembled WGS sequence"/>
</dbReference>
<dbReference type="GO" id="GO:0046872">
    <property type="term" value="F:metal ion binding"/>
    <property type="evidence" value="ECO:0007669"/>
    <property type="project" value="UniProtKB-KW"/>
</dbReference>
<reference evidence="6" key="1">
    <citation type="submission" date="2022-04" db="EMBL/GenBank/DDBJ databases">
        <title>Roseomonas acroporae sp. nov., isolated from coral Acropora digitifera.</title>
        <authorList>
            <person name="Sun H."/>
        </authorList>
    </citation>
    <scope>NUCLEOTIDE SEQUENCE</scope>
    <source>
        <strain evidence="6">NAR14</strain>
    </source>
</reference>